<evidence type="ECO:0000256" key="4">
    <source>
        <dbReference type="ARBA" id="ARBA00022729"/>
    </source>
</evidence>
<dbReference type="InterPro" id="IPR010682">
    <property type="entry name" value="SCRL"/>
</dbReference>
<dbReference type="Pfam" id="PF06876">
    <property type="entry name" value="SCRL"/>
    <property type="match status" value="1"/>
</dbReference>
<feature type="non-terminal residue" evidence="6">
    <location>
        <position position="1"/>
    </location>
</feature>
<comment type="subcellular location">
    <subcellularLocation>
        <location evidence="1">Secreted</location>
    </subcellularLocation>
</comment>
<dbReference type="GO" id="GO:0005576">
    <property type="term" value="C:extracellular region"/>
    <property type="evidence" value="ECO:0007669"/>
    <property type="project" value="UniProtKB-SubCell"/>
</dbReference>
<evidence type="ECO:0000256" key="5">
    <source>
        <dbReference type="ARBA" id="ARBA00023157"/>
    </source>
</evidence>
<name>D2KUY6_BRAOL</name>
<keyword evidence="3" id="KW-0964">Secreted</keyword>
<comment type="similarity">
    <text evidence="2">Belongs to the DEFL family.</text>
</comment>
<sequence length="64" mass="7219">VQEVESNQTKLCPDKFNSTKTGKCGGSGINECRNAYWNRNKKPAVSCKCRDPYETRFCHCVGQC</sequence>
<proteinExistence type="evidence at transcript level"/>
<evidence type="ECO:0000256" key="2">
    <source>
        <dbReference type="ARBA" id="ARBA00006722"/>
    </source>
</evidence>
<dbReference type="EMBL" id="AB476637">
    <property type="protein sequence ID" value="BAI63300.1"/>
    <property type="molecule type" value="mRNA"/>
</dbReference>
<keyword evidence="5" id="KW-1015">Disulfide bond</keyword>
<organism evidence="6">
    <name type="scientific">Brassica oleracea</name>
    <name type="common">Wild cabbage</name>
    <dbReference type="NCBI Taxonomy" id="3712"/>
    <lineage>
        <taxon>Eukaryota</taxon>
        <taxon>Viridiplantae</taxon>
        <taxon>Streptophyta</taxon>
        <taxon>Embryophyta</taxon>
        <taxon>Tracheophyta</taxon>
        <taxon>Spermatophyta</taxon>
        <taxon>Magnoliopsida</taxon>
        <taxon>eudicotyledons</taxon>
        <taxon>Gunneridae</taxon>
        <taxon>Pentapetalae</taxon>
        <taxon>rosids</taxon>
        <taxon>malvids</taxon>
        <taxon>Brassicales</taxon>
        <taxon>Brassicaceae</taxon>
        <taxon>Brassiceae</taxon>
        <taxon>Brassica</taxon>
    </lineage>
</organism>
<feature type="non-terminal residue" evidence="6">
    <location>
        <position position="64"/>
    </location>
</feature>
<dbReference type="GO" id="GO:0007165">
    <property type="term" value="P:signal transduction"/>
    <property type="evidence" value="ECO:0007669"/>
    <property type="project" value="InterPro"/>
</dbReference>
<evidence type="ECO:0000313" key="6">
    <source>
        <dbReference type="EMBL" id="BAI63300.1"/>
    </source>
</evidence>
<reference evidence="6" key="1">
    <citation type="submission" date="2009-01" db="EMBL/GenBank/DDBJ databases">
        <title>Simple and efficient methods for S genotyping and S screening in genus Brassica by dot-blot analysis.</title>
        <authorList>
            <person name="Oikawa E."/>
            <person name="Takuno S."/>
            <person name="Izumita T."/>
            <person name="Sakamoto K."/>
            <person name="Hanzawa H."/>
            <person name="Kitashiba H."/>
            <person name="Nishio T."/>
        </authorList>
    </citation>
    <scope>NUCLEOTIDE SEQUENCE</scope>
</reference>
<evidence type="ECO:0000256" key="3">
    <source>
        <dbReference type="ARBA" id="ARBA00022525"/>
    </source>
</evidence>
<evidence type="ECO:0000256" key="1">
    <source>
        <dbReference type="ARBA" id="ARBA00004613"/>
    </source>
</evidence>
<keyword evidence="4" id="KW-0732">Signal</keyword>
<dbReference type="AlphaFoldDB" id="D2KUY6"/>
<protein>
    <submittedName>
        <fullName evidence="6">S locus protein 11</fullName>
    </submittedName>
</protein>
<accession>D2KUY6</accession>
<gene>
    <name evidence="6" type="primary">BoSP11-17</name>
</gene>